<name>A0AAV4Q0W4_CAEEX</name>
<organism evidence="1 2">
    <name type="scientific">Caerostris extrusa</name>
    <name type="common">Bark spider</name>
    <name type="synonym">Caerostris bankana</name>
    <dbReference type="NCBI Taxonomy" id="172846"/>
    <lineage>
        <taxon>Eukaryota</taxon>
        <taxon>Metazoa</taxon>
        <taxon>Ecdysozoa</taxon>
        <taxon>Arthropoda</taxon>
        <taxon>Chelicerata</taxon>
        <taxon>Arachnida</taxon>
        <taxon>Araneae</taxon>
        <taxon>Araneomorphae</taxon>
        <taxon>Entelegynae</taxon>
        <taxon>Araneoidea</taxon>
        <taxon>Araneidae</taxon>
        <taxon>Caerostris</taxon>
    </lineage>
</organism>
<sequence length="84" mass="9341">FLGRSSQKVYSPLNGNSKNFLLKSAHPSEMSLHKDLEFTPSISCGFPPFSPSRAEFQATFIKTHLLFTFLKSIILNTLAVCSFA</sequence>
<reference evidence="1 2" key="1">
    <citation type="submission" date="2021-06" db="EMBL/GenBank/DDBJ databases">
        <title>Caerostris extrusa draft genome.</title>
        <authorList>
            <person name="Kono N."/>
            <person name="Arakawa K."/>
        </authorList>
    </citation>
    <scope>NUCLEOTIDE SEQUENCE [LARGE SCALE GENOMIC DNA]</scope>
</reference>
<evidence type="ECO:0000313" key="2">
    <source>
        <dbReference type="Proteomes" id="UP001054945"/>
    </source>
</evidence>
<keyword evidence="2" id="KW-1185">Reference proteome</keyword>
<proteinExistence type="predicted"/>
<gene>
    <name evidence="1" type="ORF">CEXT_805141</name>
</gene>
<dbReference type="Proteomes" id="UP001054945">
    <property type="component" value="Unassembled WGS sequence"/>
</dbReference>
<dbReference type="EMBL" id="BPLR01005524">
    <property type="protein sequence ID" value="GIY02962.1"/>
    <property type="molecule type" value="Genomic_DNA"/>
</dbReference>
<accession>A0AAV4Q0W4</accession>
<protein>
    <submittedName>
        <fullName evidence="1">Uncharacterized protein</fullName>
    </submittedName>
</protein>
<feature type="non-terminal residue" evidence="1">
    <location>
        <position position="1"/>
    </location>
</feature>
<comment type="caution">
    <text evidence="1">The sequence shown here is derived from an EMBL/GenBank/DDBJ whole genome shotgun (WGS) entry which is preliminary data.</text>
</comment>
<dbReference type="AlphaFoldDB" id="A0AAV4Q0W4"/>
<evidence type="ECO:0000313" key="1">
    <source>
        <dbReference type="EMBL" id="GIY02962.1"/>
    </source>
</evidence>